<keyword evidence="3" id="KW-1185">Reference proteome</keyword>
<name>A0A517MNT4_9BACT</name>
<keyword evidence="1" id="KW-0472">Membrane</keyword>
<protein>
    <submittedName>
        <fullName evidence="2">Uncharacterized protein</fullName>
    </submittedName>
</protein>
<gene>
    <name evidence="2" type="ORF">FF011L_53510</name>
</gene>
<dbReference type="RefSeq" id="WP_145354667.1">
    <property type="nucleotide sequence ID" value="NZ_CP036262.1"/>
</dbReference>
<feature type="transmembrane region" description="Helical" evidence="1">
    <location>
        <begin position="6"/>
        <end position="28"/>
    </location>
</feature>
<keyword evidence="1" id="KW-0812">Transmembrane</keyword>
<feature type="transmembrane region" description="Helical" evidence="1">
    <location>
        <begin position="49"/>
        <end position="70"/>
    </location>
</feature>
<sequence>MPGIRIWVLHLLSLAAFAVWLAADPLFWPALQEVSSGSLKASSGGVRCWGILLLLAIAVGSFLSLGWQFMWGGRLRLSRTVPAMGICASEVSRCKERRACTRLPEPGSSRSLRRLLAATTVVALWSALCVQHELVAWHGKRARFAFRIAELESIASPLRNDWPARDGDLPQIGPFMAYPFGRPSTLVLLQAPQLASQRIFVSAVERCDDGAIKLQLTGTDGGDWAEWHPQGSHPKSFVGGLADAHQLNVASSIGDGWYLVRYES</sequence>
<dbReference type="AlphaFoldDB" id="A0A517MNT4"/>
<proteinExistence type="predicted"/>
<organism evidence="2 3">
    <name type="scientific">Roseimaritima multifibrata</name>
    <dbReference type="NCBI Taxonomy" id="1930274"/>
    <lineage>
        <taxon>Bacteria</taxon>
        <taxon>Pseudomonadati</taxon>
        <taxon>Planctomycetota</taxon>
        <taxon>Planctomycetia</taxon>
        <taxon>Pirellulales</taxon>
        <taxon>Pirellulaceae</taxon>
        <taxon>Roseimaritima</taxon>
    </lineage>
</organism>
<reference evidence="2 3" key="1">
    <citation type="submission" date="2019-02" db="EMBL/GenBank/DDBJ databases">
        <title>Deep-cultivation of Planctomycetes and their phenomic and genomic characterization uncovers novel biology.</title>
        <authorList>
            <person name="Wiegand S."/>
            <person name="Jogler M."/>
            <person name="Boedeker C."/>
            <person name="Pinto D."/>
            <person name="Vollmers J."/>
            <person name="Rivas-Marin E."/>
            <person name="Kohn T."/>
            <person name="Peeters S.H."/>
            <person name="Heuer A."/>
            <person name="Rast P."/>
            <person name="Oberbeckmann S."/>
            <person name="Bunk B."/>
            <person name="Jeske O."/>
            <person name="Meyerdierks A."/>
            <person name="Storesund J.E."/>
            <person name="Kallscheuer N."/>
            <person name="Luecker S."/>
            <person name="Lage O.M."/>
            <person name="Pohl T."/>
            <person name="Merkel B.J."/>
            <person name="Hornburger P."/>
            <person name="Mueller R.-W."/>
            <person name="Bruemmer F."/>
            <person name="Labrenz M."/>
            <person name="Spormann A.M."/>
            <person name="Op den Camp H."/>
            <person name="Overmann J."/>
            <person name="Amann R."/>
            <person name="Jetten M.S.M."/>
            <person name="Mascher T."/>
            <person name="Medema M.H."/>
            <person name="Devos D.P."/>
            <person name="Kaster A.-K."/>
            <person name="Ovreas L."/>
            <person name="Rohde M."/>
            <person name="Galperin M.Y."/>
            <person name="Jogler C."/>
        </authorList>
    </citation>
    <scope>NUCLEOTIDE SEQUENCE [LARGE SCALE GENOMIC DNA]</scope>
    <source>
        <strain evidence="2 3">FF011L</strain>
    </source>
</reference>
<dbReference type="KEGG" id="rml:FF011L_53510"/>
<evidence type="ECO:0000256" key="1">
    <source>
        <dbReference type="SAM" id="Phobius"/>
    </source>
</evidence>
<evidence type="ECO:0000313" key="2">
    <source>
        <dbReference type="EMBL" id="QDS96539.1"/>
    </source>
</evidence>
<dbReference type="Proteomes" id="UP000320672">
    <property type="component" value="Chromosome"/>
</dbReference>
<evidence type="ECO:0000313" key="3">
    <source>
        <dbReference type="Proteomes" id="UP000320672"/>
    </source>
</evidence>
<accession>A0A517MNT4</accession>
<keyword evidence="1" id="KW-1133">Transmembrane helix</keyword>
<dbReference type="EMBL" id="CP036262">
    <property type="protein sequence ID" value="QDS96539.1"/>
    <property type="molecule type" value="Genomic_DNA"/>
</dbReference>
<dbReference type="OrthoDB" id="254731at2"/>